<dbReference type="PANTHER" id="PTHR43762">
    <property type="entry name" value="L-GULONOLACTONE OXIDASE"/>
    <property type="match status" value="1"/>
</dbReference>
<comment type="caution">
    <text evidence="5">The sequence shown here is derived from an EMBL/GenBank/DDBJ whole genome shotgun (WGS) entry which is preliminary data.</text>
</comment>
<dbReference type="Pfam" id="PF04030">
    <property type="entry name" value="ALO"/>
    <property type="match status" value="1"/>
</dbReference>
<keyword evidence="2" id="KW-0560">Oxidoreductase</keyword>
<dbReference type="GO" id="GO:0019853">
    <property type="term" value="P:L-ascorbic acid biosynthetic process"/>
    <property type="evidence" value="ECO:0007669"/>
    <property type="project" value="UniProtKB-UniPathway"/>
</dbReference>
<dbReference type="Gene3D" id="1.10.45.10">
    <property type="entry name" value="Vanillyl-alcohol Oxidase, Chain A, domain 4"/>
    <property type="match status" value="1"/>
</dbReference>
<dbReference type="InParanoid" id="A0A2V0P7P5"/>
<dbReference type="Proteomes" id="UP000247498">
    <property type="component" value="Unassembled WGS sequence"/>
</dbReference>
<dbReference type="EMBL" id="BDRX01000066">
    <property type="protein sequence ID" value="GBF95589.1"/>
    <property type="molecule type" value="Genomic_DNA"/>
</dbReference>
<dbReference type="InterPro" id="IPR036318">
    <property type="entry name" value="FAD-bd_PCMH-like_sf"/>
</dbReference>
<dbReference type="InterPro" id="IPR016169">
    <property type="entry name" value="FAD-bd_PCMH_sub2"/>
</dbReference>
<feature type="signal peptide" evidence="3">
    <location>
        <begin position="1"/>
        <end position="33"/>
    </location>
</feature>
<dbReference type="UniPathway" id="UPA00132"/>
<comment type="pathway">
    <text evidence="1">Cofactor biosynthesis; L-ascorbate biosynthesis.</text>
</comment>
<feature type="domain" description="FAD-binding PCMH-type" evidence="4">
    <location>
        <begin position="51"/>
        <end position="251"/>
    </location>
</feature>
<keyword evidence="3" id="KW-0732">Signal</keyword>
<protein>
    <submittedName>
        <fullName evidence="5">FAD FMN-containing dehydrogenase</fullName>
    </submittedName>
</protein>
<dbReference type="InterPro" id="IPR016166">
    <property type="entry name" value="FAD-bd_PCMH"/>
</dbReference>
<name>A0A2V0P7P5_9CHLO</name>
<evidence type="ECO:0000256" key="2">
    <source>
        <dbReference type="ARBA" id="ARBA00023002"/>
    </source>
</evidence>
<dbReference type="AlphaFoldDB" id="A0A2V0P7P5"/>
<evidence type="ECO:0000256" key="3">
    <source>
        <dbReference type="SAM" id="SignalP"/>
    </source>
</evidence>
<evidence type="ECO:0000313" key="5">
    <source>
        <dbReference type="EMBL" id="GBF95589.1"/>
    </source>
</evidence>
<dbReference type="SUPFAM" id="SSF56176">
    <property type="entry name" value="FAD-binding/transporter-associated domain-like"/>
    <property type="match status" value="1"/>
</dbReference>
<dbReference type="InterPro" id="IPR016171">
    <property type="entry name" value="Vanillyl_alc_oxidase_C-sub2"/>
</dbReference>
<dbReference type="Pfam" id="PF01565">
    <property type="entry name" value="FAD_binding_4"/>
    <property type="match status" value="1"/>
</dbReference>
<dbReference type="STRING" id="307507.A0A2V0P7P5"/>
<dbReference type="InterPro" id="IPR010031">
    <property type="entry name" value="FAD_lactone_oxidase-like"/>
</dbReference>
<dbReference type="Gene3D" id="3.30.465.10">
    <property type="match status" value="1"/>
</dbReference>
<evidence type="ECO:0000313" key="6">
    <source>
        <dbReference type="Proteomes" id="UP000247498"/>
    </source>
</evidence>
<feature type="chain" id="PRO_5015998249" evidence="3">
    <location>
        <begin position="34"/>
        <end position="593"/>
    </location>
</feature>
<dbReference type="Gene3D" id="3.30.70.2520">
    <property type="match status" value="1"/>
</dbReference>
<reference evidence="5 6" key="1">
    <citation type="journal article" date="2018" name="Sci. Rep.">
        <title>Raphidocelis subcapitata (=Pseudokirchneriella subcapitata) provides an insight into genome evolution and environmental adaptations in the Sphaeropleales.</title>
        <authorList>
            <person name="Suzuki S."/>
            <person name="Yamaguchi H."/>
            <person name="Nakajima N."/>
            <person name="Kawachi M."/>
        </authorList>
    </citation>
    <scope>NUCLEOTIDE SEQUENCE [LARGE SCALE GENOMIC DNA]</scope>
    <source>
        <strain evidence="5 6">NIES-35</strain>
    </source>
</reference>
<dbReference type="InterPro" id="IPR055154">
    <property type="entry name" value="GULLO2-like_C"/>
</dbReference>
<accession>A0A2V0P7P5</accession>
<dbReference type="GO" id="GO:0016020">
    <property type="term" value="C:membrane"/>
    <property type="evidence" value="ECO:0007669"/>
    <property type="project" value="InterPro"/>
</dbReference>
<gene>
    <name evidence="5" type="ORF">Rsub_08570</name>
</gene>
<proteinExistence type="predicted"/>
<keyword evidence="6" id="KW-1185">Reference proteome</keyword>
<dbReference type="PROSITE" id="PS51387">
    <property type="entry name" value="FAD_PCMH"/>
    <property type="match status" value="1"/>
</dbReference>
<evidence type="ECO:0000259" key="4">
    <source>
        <dbReference type="PROSITE" id="PS51387"/>
    </source>
</evidence>
<organism evidence="5 6">
    <name type="scientific">Raphidocelis subcapitata</name>
    <dbReference type="NCBI Taxonomy" id="307507"/>
    <lineage>
        <taxon>Eukaryota</taxon>
        <taxon>Viridiplantae</taxon>
        <taxon>Chlorophyta</taxon>
        <taxon>core chlorophytes</taxon>
        <taxon>Chlorophyceae</taxon>
        <taxon>CS clade</taxon>
        <taxon>Sphaeropleales</taxon>
        <taxon>Selenastraceae</taxon>
        <taxon>Raphidocelis</taxon>
    </lineage>
</organism>
<dbReference type="Pfam" id="PF22906">
    <property type="entry name" value="GULLO2-like_3rd"/>
    <property type="match status" value="1"/>
</dbReference>
<evidence type="ECO:0000256" key="1">
    <source>
        <dbReference type="ARBA" id="ARBA00005147"/>
    </source>
</evidence>
<dbReference type="OrthoDB" id="1044428at2759"/>
<sequence>MGAAVGDQRARRRAAVAAATALLAAWWCCCAAAQVVKPTPRQAYGAAYGHMACQASVLIEPNSTEQLAAALKSHLAAAAAAGKSVKVRATHKFFHSTTAFACPSNTTNIFTPEAGSRPAFGAGPDLSVGVLLGGMDRVLSTDPAIHTMRVQAGMTVRQLLEAATAAGMSVPLGTVPAFADLMLGGVLLTGAHGSNYKGKSNLGDILKEITWVDATGTTRTSARDSPEGRALAGGLGLLGIVSELTLQLAPPSNTRFETVWQSGDEDIASDILELVARSPRALVVWRPDMHKYTAVLLSEVPASEPTTGATQTIELPKLVASGFGTMVRTWEEMARPPYVLEEAMCIASKEVSISHGWASNLRGRPLKNGVGPTNEMQSVSCGDQCAWEAEIANLAMWDTHFTTELWKLPDWIADVKKLMAEDFTGRCLPPGYFWLRFGDGNGDLLSPASGLNGTVNLQLSFMTSKASAPQWGIKHGHILETLEQLTLCKYKGRPHWGKNHERTYTHPNCSVPELYPRFGEFLAMRSKLDPARVFEPPLFAQMLARAPPRYGPRCALSGECFCREDKHCGPGRACVPSAAFPEYRACRRVGATG</sequence>
<dbReference type="GO" id="GO:0071949">
    <property type="term" value="F:FAD binding"/>
    <property type="evidence" value="ECO:0007669"/>
    <property type="project" value="InterPro"/>
</dbReference>
<dbReference type="InterPro" id="IPR007173">
    <property type="entry name" value="ALO_C"/>
</dbReference>
<dbReference type="GO" id="GO:0003885">
    <property type="term" value="F:D-arabinono-1,4-lactone oxidase activity"/>
    <property type="evidence" value="ECO:0007669"/>
    <property type="project" value="InterPro"/>
</dbReference>
<dbReference type="InterPro" id="IPR006094">
    <property type="entry name" value="Oxid_FAD_bind_N"/>
</dbReference>
<dbReference type="FunCoup" id="A0A2V0P7P5">
    <property type="interactions" value="373"/>
</dbReference>
<dbReference type="PANTHER" id="PTHR43762:SF7">
    <property type="entry name" value="FAD-BINDING PCMH-TYPE DOMAIN-CONTAINING PROTEIN"/>
    <property type="match status" value="1"/>
</dbReference>